<evidence type="ECO:0000313" key="2">
    <source>
        <dbReference type="Proteomes" id="UP000033457"/>
    </source>
</evidence>
<dbReference type="EMBL" id="CP011312">
    <property type="protein sequence ID" value="AKE41685.1"/>
    <property type="molecule type" value="Genomic_DNA"/>
</dbReference>
<sequence>MSTSITNLRNMKKLSHLYVSSHEQSPINIARYIDRHFTRDLDALHSILRHPRSLARNHATWRSPAKKLPKLPGGEELVATITRHRVGAKVQTTMHSFDNSAPAVFLISLRITSPKGNHVSTAISEGWIHALLGSSAVECAHDITTNNTHTYVWITDKNYFPLHSPAMLFNNGIAAA</sequence>
<name>A0A0F6R161_9CORY</name>
<proteinExistence type="predicted"/>
<keyword evidence="2" id="KW-1185">Reference proteome</keyword>
<protein>
    <submittedName>
        <fullName evidence="1">Uncharacterized protein</fullName>
    </submittedName>
</protein>
<accession>A0A0F6R161</accession>
<dbReference type="HOGENOM" id="CLU_113639_0_0_11"/>
<dbReference type="STRING" id="35755.UL82_07620"/>
<evidence type="ECO:0000313" key="1">
    <source>
        <dbReference type="EMBL" id="AKE41685.1"/>
    </source>
</evidence>
<organism evidence="1 2">
    <name type="scientific">Corynebacterium kutscheri</name>
    <dbReference type="NCBI Taxonomy" id="35755"/>
    <lineage>
        <taxon>Bacteria</taxon>
        <taxon>Bacillati</taxon>
        <taxon>Actinomycetota</taxon>
        <taxon>Actinomycetes</taxon>
        <taxon>Mycobacteriales</taxon>
        <taxon>Corynebacteriaceae</taxon>
        <taxon>Corynebacterium</taxon>
    </lineage>
</organism>
<gene>
    <name evidence="1" type="ORF">UL82_07620</name>
</gene>
<dbReference type="KEGG" id="cku:UL82_07620"/>
<reference evidence="1 2" key="1">
    <citation type="journal article" date="2015" name="Genome Announc.">
        <title>Complete Genome Sequence of Corynebacterium kutscheri DSM 20755, a Corynebacterial Type Strain with Remarkably Low G+C Content of Chromosomal DNA.</title>
        <authorList>
            <person name="Ruckert C."/>
            <person name="Albersmeier A."/>
            <person name="Winkler A."/>
            <person name="Tauch A."/>
        </authorList>
    </citation>
    <scope>NUCLEOTIDE SEQUENCE [LARGE SCALE GENOMIC DNA]</scope>
    <source>
        <strain evidence="1 2">DSM 20755</strain>
    </source>
</reference>
<dbReference type="Proteomes" id="UP000033457">
    <property type="component" value="Chromosome"/>
</dbReference>
<dbReference type="AlphaFoldDB" id="A0A0F6R161"/>